<dbReference type="Proteomes" id="UP001369736">
    <property type="component" value="Unassembled WGS sequence"/>
</dbReference>
<evidence type="ECO:0000256" key="1">
    <source>
        <dbReference type="SAM" id="MobiDB-lite"/>
    </source>
</evidence>
<organism evidence="2 3">
    <name type="scientific">Actinomycetospora flava</name>
    <dbReference type="NCBI Taxonomy" id="3129232"/>
    <lineage>
        <taxon>Bacteria</taxon>
        <taxon>Bacillati</taxon>
        <taxon>Actinomycetota</taxon>
        <taxon>Actinomycetes</taxon>
        <taxon>Pseudonocardiales</taxon>
        <taxon>Pseudonocardiaceae</taxon>
        <taxon>Actinomycetospora</taxon>
    </lineage>
</organism>
<dbReference type="EMBL" id="JBBEGM010000001">
    <property type="protein sequence ID" value="MEJ2860126.1"/>
    <property type="molecule type" value="Genomic_DNA"/>
</dbReference>
<accession>A0ABU8LZA5</accession>
<protein>
    <submittedName>
        <fullName evidence="2">Uncharacterized protein</fullName>
    </submittedName>
</protein>
<reference evidence="2 3" key="1">
    <citation type="submission" date="2024-03" db="EMBL/GenBank/DDBJ databases">
        <title>Actinomycetospora sp. OC33-EN07, a novel actinomycete isolated from wild orchid (Aerides multiflora).</title>
        <authorList>
            <person name="Suriyachadkun C."/>
        </authorList>
    </citation>
    <scope>NUCLEOTIDE SEQUENCE [LARGE SCALE GENOMIC DNA]</scope>
    <source>
        <strain evidence="2 3">OC33-EN07</strain>
    </source>
</reference>
<evidence type="ECO:0000313" key="2">
    <source>
        <dbReference type="EMBL" id="MEJ2860126.1"/>
    </source>
</evidence>
<dbReference type="RefSeq" id="WP_337699373.1">
    <property type="nucleotide sequence ID" value="NZ_JBBEGM010000001.1"/>
</dbReference>
<name>A0ABU8LZA5_9PSEU</name>
<gene>
    <name evidence="2" type="ORF">WCD58_03110</name>
</gene>
<sequence>MGAPVQVDSSASLDLLVLTCRDGDCLEQWSPVPICKDGRTVVALSIEVCPRCGSSSWEVTEVQVSGSPTALARRHRAGRRAHRSSRSGSCDR</sequence>
<keyword evidence="3" id="KW-1185">Reference proteome</keyword>
<comment type="caution">
    <text evidence="2">The sequence shown here is derived from an EMBL/GenBank/DDBJ whole genome shotgun (WGS) entry which is preliminary data.</text>
</comment>
<evidence type="ECO:0000313" key="3">
    <source>
        <dbReference type="Proteomes" id="UP001369736"/>
    </source>
</evidence>
<feature type="compositionally biased region" description="Basic residues" evidence="1">
    <location>
        <begin position="72"/>
        <end position="85"/>
    </location>
</feature>
<feature type="region of interest" description="Disordered" evidence="1">
    <location>
        <begin position="68"/>
        <end position="92"/>
    </location>
</feature>
<proteinExistence type="predicted"/>